<dbReference type="Proteomes" id="UP000298663">
    <property type="component" value="Unassembled WGS sequence"/>
</dbReference>
<sequence>MCPRINSTFVLGVFTALYSIRRSSCPHFTILISPHSNFLLSLAYQLIIRGAPQAAAYDNARSLIEGDKRLPLATPPSAPLEKLFLCRQRSSAYLLWPSLHRLRRRVDISKRWIATLRQANSWVDWDCPYSLSLIPPLACIAFDPKR</sequence>
<evidence type="ECO:0000313" key="1">
    <source>
        <dbReference type="EMBL" id="TKR69853.1"/>
    </source>
</evidence>
<name>A0A4U5ML45_STECR</name>
<dbReference type="AlphaFoldDB" id="A0A4U5ML45"/>
<dbReference type="EMBL" id="AZBU02000007">
    <property type="protein sequence ID" value="TKR69853.1"/>
    <property type="molecule type" value="Genomic_DNA"/>
</dbReference>
<comment type="caution">
    <text evidence="1">The sequence shown here is derived from an EMBL/GenBank/DDBJ whole genome shotgun (WGS) entry which is preliminary data.</text>
</comment>
<evidence type="ECO:0000313" key="2">
    <source>
        <dbReference type="Proteomes" id="UP000298663"/>
    </source>
</evidence>
<keyword evidence="2" id="KW-1185">Reference proteome</keyword>
<reference evidence="1 2" key="2">
    <citation type="journal article" date="2019" name="G3 (Bethesda)">
        <title>Hybrid Assembly of the Genome of the Entomopathogenic Nematode Steinernema carpocapsae Identifies the X-Chromosome.</title>
        <authorList>
            <person name="Serra L."/>
            <person name="Macchietto M."/>
            <person name="Macias-Munoz A."/>
            <person name="McGill C.J."/>
            <person name="Rodriguez I.M."/>
            <person name="Rodriguez B."/>
            <person name="Murad R."/>
            <person name="Mortazavi A."/>
        </authorList>
    </citation>
    <scope>NUCLEOTIDE SEQUENCE [LARGE SCALE GENOMIC DNA]</scope>
    <source>
        <strain evidence="1 2">ALL</strain>
    </source>
</reference>
<reference evidence="1 2" key="1">
    <citation type="journal article" date="2015" name="Genome Biol.">
        <title>Comparative genomics of Steinernema reveals deeply conserved gene regulatory networks.</title>
        <authorList>
            <person name="Dillman A.R."/>
            <person name="Macchietto M."/>
            <person name="Porter C.F."/>
            <person name="Rogers A."/>
            <person name="Williams B."/>
            <person name="Antoshechkin I."/>
            <person name="Lee M.M."/>
            <person name="Goodwin Z."/>
            <person name="Lu X."/>
            <person name="Lewis E.E."/>
            <person name="Goodrich-Blair H."/>
            <person name="Stock S.P."/>
            <person name="Adams B.J."/>
            <person name="Sternberg P.W."/>
            <person name="Mortazavi A."/>
        </authorList>
    </citation>
    <scope>NUCLEOTIDE SEQUENCE [LARGE SCALE GENOMIC DNA]</scope>
    <source>
        <strain evidence="1 2">ALL</strain>
    </source>
</reference>
<gene>
    <name evidence="1" type="ORF">L596_021952</name>
</gene>
<proteinExistence type="predicted"/>
<accession>A0A4U5ML45</accession>
<organism evidence="1 2">
    <name type="scientific">Steinernema carpocapsae</name>
    <name type="common">Entomopathogenic nematode</name>
    <dbReference type="NCBI Taxonomy" id="34508"/>
    <lineage>
        <taxon>Eukaryota</taxon>
        <taxon>Metazoa</taxon>
        <taxon>Ecdysozoa</taxon>
        <taxon>Nematoda</taxon>
        <taxon>Chromadorea</taxon>
        <taxon>Rhabditida</taxon>
        <taxon>Tylenchina</taxon>
        <taxon>Panagrolaimomorpha</taxon>
        <taxon>Strongyloidoidea</taxon>
        <taxon>Steinernematidae</taxon>
        <taxon>Steinernema</taxon>
    </lineage>
</organism>
<protein>
    <submittedName>
        <fullName evidence="1">Uncharacterized protein</fullName>
    </submittedName>
</protein>